<feature type="region of interest" description="Disordered" evidence="1">
    <location>
        <begin position="49"/>
        <end position="74"/>
    </location>
</feature>
<dbReference type="RefSeq" id="WP_385950518.1">
    <property type="nucleotide sequence ID" value="NZ_JBHSUB010000010.1"/>
</dbReference>
<name>A0ABW1VXB9_9GAMM</name>
<evidence type="ECO:0000256" key="1">
    <source>
        <dbReference type="SAM" id="MobiDB-lite"/>
    </source>
</evidence>
<reference evidence="3" key="1">
    <citation type="journal article" date="2019" name="Int. J. Syst. Evol. Microbiol.">
        <title>The Global Catalogue of Microorganisms (GCM) 10K type strain sequencing project: providing services to taxonomists for standard genome sequencing and annotation.</title>
        <authorList>
            <consortium name="The Broad Institute Genomics Platform"/>
            <consortium name="The Broad Institute Genome Sequencing Center for Infectious Disease"/>
            <person name="Wu L."/>
            <person name="Ma J."/>
        </authorList>
    </citation>
    <scope>NUCLEOTIDE SEQUENCE [LARGE SCALE GENOMIC DNA]</scope>
    <source>
        <strain evidence="3">CGMCC 1.18518</strain>
    </source>
</reference>
<dbReference type="Proteomes" id="UP001596230">
    <property type="component" value="Unassembled WGS sequence"/>
</dbReference>
<accession>A0ABW1VXB9</accession>
<comment type="caution">
    <text evidence="2">The sequence shown here is derived from an EMBL/GenBank/DDBJ whole genome shotgun (WGS) entry which is preliminary data.</text>
</comment>
<protein>
    <submittedName>
        <fullName evidence="2">Uncharacterized protein</fullName>
    </submittedName>
</protein>
<dbReference type="EMBL" id="JBHSUB010000010">
    <property type="protein sequence ID" value="MFC6378359.1"/>
    <property type="molecule type" value="Genomic_DNA"/>
</dbReference>
<keyword evidence="3" id="KW-1185">Reference proteome</keyword>
<proteinExistence type="predicted"/>
<gene>
    <name evidence="2" type="ORF">ACFP9W_09700</name>
</gene>
<evidence type="ECO:0000313" key="2">
    <source>
        <dbReference type="EMBL" id="MFC6378359.1"/>
    </source>
</evidence>
<sequence length="74" mass="8846">MLDRESLEMTVLQMARIQGEKLDRHTLYTVRNEIRNALAAKERYRRTLEAPPYQWKKPHPPRPSNNEHLHSVVK</sequence>
<organism evidence="2 3">
    <name type="scientific">Tatumella terrea</name>
    <dbReference type="NCBI Taxonomy" id="419007"/>
    <lineage>
        <taxon>Bacteria</taxon>
        <taxon>Pseudomonadati</taxon>
        <taxon>Pseudomonadota</taxon>
        <taxon>Gammaproteobacteria</taxon>
        <taxon>Enterobacterales</taxon>
        <taxon>Erwiniaceae</taxon>
        <taxon>Tatumella</taxon>
    </lineage>
</organism>
<evidence type="ECO:0000313" key="3">
    <source>
        <dbReference type="Proteomes" id="UP001596230"/>
    </source>
</evidence>
<feature type="compositionally biased region" description="Basic and acidic residues" evidence="1">
    <location>
        <begin position="65"/>
        <end position="74"/>
    </location>
</feature>